<comment type="caution">
    <text evidence="2">The sequence shown here is derived from an EMBL/GenBank/DDBJ whole genome shotgun (WGS) entry which is preliminary data.</text>
</comment>
<evidence type="ECO:0000256" key="1">
    <source>
        <dbReference type="SAM" id="MobiDB-lite"/>
    </source>
</evidence>
<protein>
    <submittedName>
        <fullName evidence="2">Uncharacterized protein</fullName>
    </submittedName>
</protein>
<name>A0ABN9AHP5_9NEOB</name>
<proteinExistence type="predicted"/>
<dbReference type="EMBL" id="CATNWA010000235">
    <property type="protein sequence ID" value="CAI9534922.1"/>
    <property type="molecule type" value="Genomic_DNA"/>
</dbReference>
<gene>
    <name evidence="2" type="ORF">SPARVUS_LOCUS742196</name>
</gene>
<feature type="region of interest" description="Disordered" evidence="1">
    <location>
        <begin position="54"/>
        <end position="89"/>
    </location>
</feature>
<organism evidence="2 3">
    <name type="scientific">Staurois parvus</name>
    <dbReference type="NCBI Taxonomy" id="386267"/>
    <lineage>
        <taxon>Eukaryota</taxon>
        <taxon>Metazoa</taxon>
        <taxon>Chordata</taxon>
        <taxon>Craniata</taxon>
        <taxon>Vertebrata</taxon>
        <taxon>Euteleostomi</taxon>
        <taxon>Amphibia</taxon>
        <taxon>Batrachia</taxon>
        <taxon>Anura</taxon>
        <taxon>Neobatrachia</taxon>
        <taxon>Ranoidea</taxon>
        <taxon>Ranidae</taxon>
        <taxon>Staurois</taxon>
    </lineage>
</organism>
<feature type="non-terminal residue" evidence="2">
    <location>
        <position position="89"/>
    </location>
</feature>
<sequence length="89" mass="9447">MGGPNAYNNTALFEESGLIRITLGASTVSSVSSVRTARTHSSHRPYLRENIAARKGSAKDHSLLSHHSGPTDLDVAMFHRDAGGGQDSD</sequence>
<evidence type="ECO:0000313" key="2">
    <source>
        <dbReference type="EMBL" id="CAI9534922.1"/>
    </source>
</evidence>
<accession>A0ABN9AHP5</accession>
<keyword evidence="3" id="KW-1185">Reference proteome</keyword>
<reference evidence="2" key="1">
    <citation type="submission" date="2023-05" db="EMBL/GenBank/DDBJ databases">
        <authorList>
            <person name="Stuckert A."/>
        </authorList>
    </citation>
    <scope>NUCLEOTIDE SEQUENCE</scope>
</reference>
<dbReference type="Proteomes" id="UP001162483">
    <property type="component" value="Unassembled WGS sequence"/>
</dbReference>
<evidence type="ECO:0000313" key="3">
    <source>
        <dbReference type="Proteomes" id="UP001162483"/>
    </source>
</evidence>